<dbReference type="AlphaFoldDB" id="A0A069ZU70"/>
<dbReference type="OMA" id="CYLPYQL"/>
<dbReference type="KEGG" id="cmg:NC81_02690"/>
<accession>A0A069ZU70</accession>
<evidence type="ECO:0000313" key="1">
    <source>
        <dbReference type="EMBL" id="AJR10607.1"/>
    </source>
</evidence>
<dbReference type="InterPro" id="IPR019660">
    <property type="entry name" value="Put_sensory_transdc_reg_YbjN"/>
</dbReference>
<dbReference type="Proteomes" id="UP000260363">
    <property type="component" value="Chromosome"/>
</dbReference>
<reference evidence="1 2" key="1">
    <citation type="submission" date="2014-02" db="EMBL/GenBank/DDBJ databases">
        <authorList>
            <person name="Chen C."/>
            <person name="Conrad T.A."/>
            <person name="Zhou Z."/>
            <person name="Lai Z."/>
            <person name="Zhong G."/>
        </authorList>
    </citation>
    <scope>NUCLEOTIDE SEQUENCE [LARGE SCALE GENOMIC DNA]</scope>
    <source>
        <strain evidence="1 2">Nigg3-28</strain>
    </source>
</reference>
<evidence type="ECO:0008006" key="3">
    <source>
        <dbReference type="Google" id="ProtNLM"/>
    </source>
</evidence>
<dbReference type="RefSeq" id="WP_010230687.1">
    <property type="nucleotide sequence ID" value="NZ_CP007217.1"/>
</dbReference>
<dbReference type="STRING" id="83560.NC80_02675"/>
<dbReference type="EMBL" id="CP007217">
    <property type="protein sequence ID" value="AJR10607.1"/>
    <property type="molecule type" value="Genomic_DNA"/>
</dbReference>
<proteinExistence type="predicted"/>
<dbReference type="PATRIC" id="fig|83560.10.peg.545"/>
<name>A0A069ZU70_CHLMR</name>
<evidence type="ECO:0000313" key="2">
    <source>
        <dbReference type="Proteomes" id="UP000260363"/>
    </source>
</evidence>
<sequence length="159" mass="18331">MTTWTLNQNNLTKFLNHAQLEPSLERESGLTYITISAGEHELPLFFVIRNEGEVLQLVCYFPYQIQEGQRDATARLLHLVNRDIDIPGFGMDEEQNIIFYRLVIPCLKGEINENLLRVYIDTIKLICDSFFHAIGLISTGNMDLDELKKQANQENNQTN</sequence>
<organism evidence="1 2">
    <name type="scientific">Chlamydia muridarum</name>
    <dbReference type="NCBI Taxonomy" id="83560"/>
    <lineage>
        <taxon>Bacteria</taxon>
        <taxon>Pseudomonadati</taxon>
        <taxon>Chlamydiota</taxon>
        <taxon>Chlamydiia</taxon>
        <taxon>Chlamydiales</taxon>
        <taxon>Chlamydiaceae</taxon>
        <taxon>Chlamydia/Chlamydophila group</taxon>
        <taxon>Chlamydia</taxon>
    </lineage>
</organism>
<dbReference type="KEGG" id="cmx:DNC_02695"/>
<protein>
    <recommendedName>
        <fullName evidence="3">YbjN domain-containing protein</fullName>
    </recommendedName>
</protein>
<dbReference type="KEGG" id="cmm:NC80_02675"/>
<dbReference type="GeneID" id="1245891"/>
<gene>
    <name evidence="1" type="ORF">BD36_02860</name>
</gene>
<dbReference type="CDD" id="cd17033">
    <property type="entry name" value="DR1245-like"/>
    <property type="match status" value="1"/>
</dbReference>
<dbReference type="Pfam" id="PF10722">
    <property type="entry name" value="YbjN"/>
    <property type="match status" value="1"/>
</dbReference>